<feature type="transmembrane region" description="Helical" evidence="6">
    <location>
        <begin position="479"/>
        <end position="501"/>
    </location>
</feature>
<dbReference type="Gene3D" id="2.40.30.10">
    <property type="entry name" value="Translation factors"/>
    <property type="match status" value="1"/>
</dbReference>
<dbReference type="Proteomes" id="UP000887561">
    <property type="component" value="Unplaced"/>
</dbReference>
<dbReference type="InterPro" id="IPR036436">
    <property type="entry name" value="Disintegrin_dom_sf"/>
</dbReference>
<dbReference type="SUPFAM" id="SSF50447">
    <property type="entry name" value="Translation proteins"/>
    <property type="match status" value="1"/>
</dbReference>
<dbReference type="SUPFAM" id="SSF57552">
    <property type="entry name" value="Blood coagulation inhibitor (disintegrin)"/>
    <property type="match status" value="1"/>
</dbReference>
<keyword evidence="2" id="KW-0689">Ribosomal protein</keyword>
<dbReference type="FunFam" id="2.40.30.10:FF:000351">
    <property type="entry name" value="Ribosomal protein L3"/>
    <property type="match status" value="1"/>
</dbReference>
<feature type="binding site" evidence="5">
    <location>
        <position position="213"/>
    </location>
    <ligand>
        <name>Zn(2+)</name>
        <dbReference type="ChEBI" id="CHEBI:29105"/>
        <note>catalytic</note>
    </ligand>
</feature>
<dbReference type="FunFam" id="4.10.70.10:FF:000003">
    <property type="entry name" value="Disintegrin and metalloproteinase domain-containing protein 17"/>
    <property type="match status" value="1"/>
</dbReference>
<dbReference type="GO" id="GO:0005840">
    <property type="term" value="C:ribosome"/>
    <property type="evidence" value="ECO:0007669"/>
    <property type="project" value="UniProtKB-KW"/>
</dbReference>
<evidence type="ECO:0000259" key="7">
    <source>
        <dbReference type="PROSITE" id="PS50214"/>
    </source>
</evidence>
<dbReference type="GO" id="GO:0007219">
    <property type="term" value="P:Notch signaling pathway"/>
    <property type="evidence" value="ECO:0007669"/>
    <property type="project" value="TreeGrafter"/>
</dbReference>
<feature type="binding site" evidence="5">
    <location>
        <position position="217"/>
    </location>
    <ligand>
        <name>Zn(2+)</name>
        <dbReference type="ChEBI" id="CHEBI:29105"/>
        <note>catalytic</note>
    </ligand>
</feature>
<evidence type="ECO:0000256" key="6">
    <source>
        <dbReference type="SAM" id="Phobius"/>
    </source>
</evidence>
<dbReference type="GO" id="GO:0004222">
    <property type="term" value="F:metalloendopeptidase activity"/>
    <property type="evidence" value="ECO:0007669"/>
    <property type="project" value="InterPro"/>
</dbReference>
<keyword evidence="5" id="KW-0479">Metal-binding</keyword>
<keyword evidence="6" id="KW-0812">Transmembrane</keyword>
<dbReference type="InterPro" id="IPR001762">
    <property type="entry name" value="Disintegrin_dom"/>
</dbReference>
<evidence type="ECO:0000256" key="5">
    <source>
        <dbReference type="PROSITE-ProRule" id="PRU00276"/>
    </source>
</evidence>
<sequence>GGFPHYGLVNQDFVMIRGCCVGPKKRPITLRKSLITQTKRFAFEKIDLKWIDTSSKFGHGRFQTSAEKKAFMGKLKKDFLAETTINLIERVNGIFSPIEWGLDINGDRLSNLGFVIKEMKIFEKPEDSSSISHFNSPIQSDEGTNSTCLTILITAKSLQSGVVGLANIGDPDRRGVCAVKKLNNSHYMNTALITVRRRSDLMITRVVDLVLAHELGHSWGSIHDDEMQDECVPKNSRDGRFVMWESANTGYDKNNYQFSSCSIRSIHRVLYSLAHRCFVEEKKAFCGNGILEEGEQCDGGAHFQHFGVRDDCCTKECKLRLGAFCSPRHSECCSLNCTFLSKDIVCHAEKSDMCKAEANCSGVSEKCPNPKPLEDGTNCTDGGKCFNGDCIPFCHSISSDLMPCLCEDAKIACQRCCRSITTGICNPVEPEQWLQDNSMCIYGHCINKVCVKETTDSGPIWRFFQNFNGREQRKFLADYIVFIVVAVSLMIWCPCGALIVYKDRQEQNELIQKRLAAQKNVQILNNESNNNSKQSFNKTPKRSYSINEITNSTIEEDKIKPSHSSIALLRLKNEDDIKENIFNSRARHRNEWKTKDASQNYDSIILNEVNRTDERENLTKEELNNNKILTLKEEPAWLRSGKFQGDIDGVDEVLLKQV</sequence>
<dbReference type="WBParaSite" id="scaffold28202_cov257.g20648">
    <property type="protein sequence ID" value="scaffold28202_cov257.g20648"/>
    <property type="gene ID" value="scaffold28202_cov257.g20648"/>
</dbReference>
<dbReference type="Pfam" id="PF16698">
    <property type="entry name" value="ADAM17_MPD"/>
    <property type="match status" value="1"/>
</dbReference>
<evidence type="ECO:0000256" key="4">
    <source>
        <dbReference type="ARBA" id="ARBA00023274"/>
    </source>
</evidence>
<keyword evidence="6" id="KW-0472">Membrane</keyword>
<dbReference type="Gene3D" id="4.10.70.30">
    <property type="match status" value="1"/>
</dbReference>
<feature type="domain" description="Peptidase M12B" evidence="8">
    <location>
        <begin position="150"/>
        <end position="282"/>
    </location>
</feature>
<comment type="similarity">
    <text evidence="1">Belongs to the universal ribosomal protein uL3 family.</text>
</comment>
<dbReference type="GO" id="GO:0046872">
    <property type="term" value="F:metal ion binding"/>
    <property type="evidence" value="ECO:0007669"/>
    <property type="project" value="UniProtKB-KW"/>
</dbReference>
<protein>
    <submittedName>
        <fullName evidence="10">Uncharacterized protein</fullName>
    </submittedName>
</protein>
<dbReference type="Gene3D" id="4.10.70.10">
    <property type="entry name" value="Disintegrin domain"/>
    <property type="match status" value="1"/>
</dbReference>
<dbReference type="SUPFAM" id="SSF55486">
    <property type="entry name" value="Metalloproteases ('zincins'), catalytic domain"/>
    <property type="match status" value="1"/>
</dbReference>
<dbReference type="InterPro" id="IPR024079">
    <property type="entry name" value="MetalloPept_cat_dom_sf"/>
</dbReference>
<dbReference type="InterPro" id="IPR032029">
    <property type="entry name" value="ADAM17_MPD"/>
</dbReference>
<feature type="domain" description="Disintegrin" evidence="7">
    <location>
        <begin position="283"/>
        <end position="375"/>
    </location>
</feature>
<dbReference type="Pfam" id="PF00297">
    <property type="entry name" value="Ribosomal_L3"/>
    <property type="match status" value="1"/>
</dbReference>
<dbReference type="PROSITE" id="PS50214">
    <property type="entry name" value="DISINTEGRIN_2"/>
    <property type="match status" value="1"/>
</dbReference>
<evidence type="ECO:0000256" key="1">
    <source>
        <dbReference type="ARBA" id="ARBA00006540"/>
    </source>
</evidence>
<dbReference type="InterPro" id="IPR009000">
    <property type="entry name" value="Transl_B-barrel_sf"/>
</dbReference>
<accession>A0A915M5M8</accession>
<dbReference type="Pfam" id="PF00200">
    <property type="entry name" value="Disintegrin"/>
    <property type="match status" value="1"/>
</dbReference>
<feature type="binding site" evidence="5">
    <location>
        <position position="223"/>
    </location>
    <ligand>
        <name>Zn(2+)</name>
        <dbReference type="ChEBI" id="CHEBI:29105"/>
        <note>catalytic</note>
    </ligand>
</feature>
<dbReference type="InterPro" id="IPR051489">
    <property type="entry name" value="ADAM_Metalloproteinase"/>
</dbReference>
<evidence type="ECO:0000259" key="8">
    <source>
        <dbReference type="PROSITE" id="PS50215"/>
    </source>
</evidence>
<feature type="active site" evidence="5">
    <location>
        <position position="214"/>
    </location>
</feature>
<dbReference type="GO" id="GO:0005886">
    <property type="term" value="C:plasma membrane"/>
    <property type="evidence" value="ECO:0007669"/>
    <property type="project" value="TreeGrafter"/>
</dbReference>
<keyword evidence="3" id="KW-1015">Disulfide bond</keyword>
<dbReference type="SMART" id="SM00050">
    <property type="entry name" value="DISIN"/>
    <property type="match status" value="1"/>
</dbReference>
<dbReference type="InterPro" id="IPR000597">
    <property type="entry name" value="Ribosomal_uL3"/>
</dbReference>
<evidence type="ECO:0000313" key="10">
    <source>
        <dbReference type="WBParaSite" id="scaffold28202_cov257.g20648"/>
    </source>
</evidence>
<name>A0A915M5M8_MELJA</name>
<proteinExistence type="inferred from homology"/>
<comment type="caution">
    <text evidence="5">Lacks conserved residue(s) required for the propagation of feature annotation.</text>
</comment>
<dbReference type="PANTHER" id="PTHR45702:SF6">
    <property type="entry name" value="DISINTEGRIN AND METALLOPROTEINASE DOMAIN-CONTAINING PROTEIN 17"/>
    <property type="match status" value="1"/>
</dbReference>
<dbReference type="GO" id="GO:0006509">
    <property type="term" value="P:membrane protein ectodomain proteolysis"/>
    <property type="evidence" value="ECO:0007669"/>
    <property type="project" value="TreeGrafter"/>
</dbReference>
<keyword evidence="9" id="KW-1185">Reference proteome</keyword>
<dbReference type="GO" id="GO:0006412">
    <property type="term" value="P:translation"/>
    <property type="evidence" value="ECO:0007669"/>
    <property type="project" value="InterPro"/>
</dbReference>
<keyword evidence="4" id="KW-0687">Ribonucleoprotein</keyword>
<dbReference type="PROSITE" id="PS50215">
    <property type="entry name" value="ADAM_MEPRO"/>
    <property type="match status" value="1"/>
</dbReference>
<dbReference type="AlphaFoldDB" id="A0A915M5M8"/>
<dbReference type="InterPro" id="IPR001590">
    <property type="entry name" value="Peptidase_M12B"/>
</dbReference>
<reference evidence="10" key="1">
    <citation type="submission" date="2022-11" db="UniProtKB">
        <authorList>
            <consortium name="WormBaseParasite"/>
        </authorList>
    </citation>
    <scope>IDENTIFICATION</scope>
</reference>
<keyword evidence="5" id="KW-0862">Zinc</keyword>
<evidence type="ECO:0000313" key="9">
    <source>
        <dbReference type="Proteomes" id="UP000887561"/>
    </source>
</evidence>
<organism evidence="9 10">
    <name type="scientific">Meloidogyne javanica</name>
    <name type="common">Root-knot nematode worm</name>
    <dbReference type="NCBI Taxonomy" id="6303"/>
    <lineage>
        <taxon>Eukaryota</taxon>
        <taxon>Metazoa</taxon>
        <taxon>Ecdysozoa</taxon>
        <taxon>Nematoda</taxon>
        <taxon>Chromadorea</taxon>
        <taxon>Rhabditida</taxon>
        <taxon>Tylenchina</taxon>
        <taxon>Tylenchomorpha</taxon>
        <taxon>Tylenchoidea</taxon>
        <taxon>Meloidogynidae</taxon>
        <taxon>Meloidogyninae</taxon>
        <taxon>Meloidogyne</taxon>
        <taxon>Meloidogyne incognita group</taxon>
    </lineage>
</organism>
<evidence type="ECO:0000256" key="3">
    <source>
        <dbReference type="ARBA" id="ARBA00023157"/>
    </source>
</evidence>
<keyword evidence="6" id="KW-1133">Transmembrane helix</keyword>
<evidence type="ECO:0000256" key="2">
    <source>
        <dbReference type="ARBA" id="ARBA00022980"/>
    </source>
</evidence>
<dbReference type="GO" id="GO:1990904">
    <property type="term" value="C:ribonucleoprotein complex"/>
    <property type="evidence" value="ECO:0007669"/>
    <property type="project" value="UniProtKB-KW"/>
</dbReference>
<dbReference type="GO" id="GO:0003735">
    <property type="term" value="F:structural constituent of ribosome"/>
    <property type="evidence" value="ECO:0007669"/>
    <property type="project" value="InterPro"/>
</dbReference>
<dbReference type="Pfam" id="PF13574">
    <property type="entry name" value="Reprolysin_2"/>
    <property type="match status" value="1"/>
</dbReference>
<dbReference type="Gene3D" id="3.40.390.10">
    <property type="entry name" value="Collagenase (Catalytic Domain)"/>
    <property type="match status" value="1"/>
</dbReference>
<dbReference type="PANTHER" id="PTHR45702">
    <property type="entry name" value="ADAM10/ADAM17 METALLOPEPTIDASE FAMILY MEMBER"/>
    <property type="match status" value="1"/>
</dbReference>